<evidence type="ECO:0000256" key="7">
    <source>
        <dbReference type="SAM" id="MobiDB-lite"/>
    </source>
</evidence>
<reference evidence="10" key="1">
    <citation type="journal article" date="2017" name="Nature">
        <title>The genome of Chenopodium quinoa.</title>
        <authorList>
            <person name="Jarvis D.E."/>
            <person name="Ho Y.S."/>
            <person name="Lightfoot D.J."/>
            <person name="Schmoeckel S.M."/>
            <person name="Li B."/>
            <person name="Borm T.J.A."/>
            <person name="Ohyanagi H."/>
            <person name="Mineta K."/>
            <person name="Michell C.T."/>
            <person name="Saber N."/>
            <person name="Kharbatia N.M."/>
            <person name="Rupper R.R."/>
            <person name="Sharp A.R."/>
            <person name="Dally N."/>
            <person name="Boughton B.A."/>
            <person name="Woo Y.H."/>
            <person name="Gao G."/>
            <person name="Schijlen E.G.W.M."/>
            <person name="Guo X."/>
            <person name="Momin A.A."/>
            <person name="Negrao S."/>
            <person name="Al-Babili S."/>
            <person name="Gehring C."/>
            <person name="Roessner U."/>
            <person name="Jung C."/>
            <person name="Murphy K."/>
            <person name="Arold S.T."/>
            <person name="Gojobori T."/>
            <person name="van der Linden C.G."/>
            <person name="van Loo E.N."/>
            <person name="Jellen E.N."/>
            <person name="Maughan P.J."/>
            <person name="Tester M."/>
        </authorList>
    </citation>
    <scope>NUCLEOTIDE SEQUENCE [LARGE SCALE GENOMIC DNA]</scope>
    <source>
        <strain evidence="10">cv. PI 614886</strain>
    </source>
</reference>
<dbReference type="EnsemblPlants" id="AUR62020486-RA">
    <property type="protein sequence ID" value="AUR62020486-RA:cds"/>
    <property type="gene ID" value="AUR62020486"/>
</dbReference>
<evidence type="ECO:0000313" key="10">
    <source>
        <dbReference type="EnsemblPlants" id="AUR62020486-RA:cds"/>
    </source>
</evidence>
<evidence type="ECO:0000259" key="9">
    <source>
        <dbReference type="Pfam" id="PF13962"/>
    </source>
</evidence>
<evidence type="ECO:0000313" key="11">
    <source>
        <dbReference type="Proteomes" id="UP000596660"/>
    </source>
</evidence>
<feature type="compositionally biased region" description="Basic and acidic residues" evidence="7">
    <location>
        <begin position="1036"/>
        <end position="1049"/>
    </location>
</feature>
<keyword evidence="5" id="KW-0040">ANK repeat</keyword>
<evidence type="ECO:0000256" key="1">
    <source>
        <dbReference type="ARBA" id="ARBA00004141"/>
    </source>
</evidence>
<evidence type="ECO:0000256" key="2">
    <source>
        <dbReference type="ARBA" id="ARBA00022692"/>
    </source>
</evidence>
<feature type="transmembrane region" description="Helical" evidence="8">
    <location>
        <begin position="902"/>
        <end position="922"/>
    </location>
</feature>
<dbReference type="Proteomes" id="UP000596660">
    <property type="component" value="Unplaced"/>
</dbReference>
<dbReference type="PANTHER" id="PTHR24186:SF46">
    <property type="entry name" value="PROTEIN ACCELERATED CELL DEATH 6-LIKE"/>
    <property type="match status" value="1"/>
</dbReference>
<protein>
    <recommendedName>
        <fullName evidence="9">PGG domain-containing protein</fullName>
    </recommendedName>
</protein>
<keyword evidence="3" id="KW-0677">Repeat</keyword>
<feature type="compositionally biased region" description="Acidic residues" evidence="7">
    <location>
        <begin position="1013"/>
        <end position="1034"/>
    </location>
</feature>
<feature type="domain" description="PGG" evidence="9">
    <location>
        <begin position="817"/>
        <end position="922"/>
    </location>
</feature>
<dbReference type="InterPro" id="IPR026961">
    <property type="entry name" value="PGG_dom"/>
</dbReference>
<keyword evidence="11" id="KW-1185">Reference proteome</keyword>
<feature type="transmembrane region" description="Helical" evidence="8">
    <location>
        <begin position="861"/>
        <end position="882"/>
    </location>
</feature>
<evidence type="ECO:0000256" key="4">
    <source>
        <dbReference type="ARBA" id="ARBA00022989"/>
    </source>
</evidence>
<feature type="transmembrane region" description="Helical" evidence="8">
    <location>
        <begin position="928"/>
        <end position="946"/>
    </location>
</feature>
<sequence length="1076" mass="122814">MTSSKMDEELRKAAVRGDVEFLKQCIESNKPFNFYNTFFPREDDQSNKRLYGNIFHMAAIENKEEFIREVMTMGVLTQEVKQQLLLQPGDEEYKWNPLHEAAKVGNVEIVKMFLDVYRCLPTLPSHLSERPWLLENSRGDNPCFVAIYNKHKECAHEIYKTDPELISNMPSFRGCSLVFEAVHAKMSKLALEILRSPHFVNCGSEPDNFTPFHSIHYIEGSEGSEEIFREVLRRDQELIRQRDTNGDLAFHVWAYNGKIWPFKTFLKCDDIIQHVNKVFIDLVPSKDADGDNLLHNLADCAPCKDEDAKKIAELVIEVYKKNSSSLLDDQLPWLVKNKDGETPLSLAIAYKKEDFAKYILSVNENAVIENEKNVLFLAIENECQIVAEEILKLVNNKGWTQLLTNDQKLNVLHLAPLCTENFCAQLVKGYPELIKRVDKEGSTIIHSWIKSDKEYLFKFMLESKWKVSFVELIDVMDYNDQNNPFHIAATTTHEATIQIVRLLVEAYKEHCLNLELYEIGDFPWFEKNKENEGPLHLAIRNQREELALYLLSLLEDDDISELLDYYEPEHSILFLAIQNNCPQVAETIMSRLDKENWTKYLKDPSDGKNILHLATSLTDVKFGTFLVNEAPEFITEQDDEKQSPWDTAYDIGPAWFIKAVLKKDKSVFNTAPLAWIKACEKGHVSALHAFISHNPGAFRDLCIIHEDSPLHHLKLSSLTEYEEFLRIRHMKDLINLQNSAGETPLHKAIRKKDIFLAETLLNKKKILYNINDSKNVTAMDLLAHACKNNAKEWGLMCKRNGLDPQIKTTYLQHKTNLLDVRTSLFVVAALLATITFTAGFTLPGGFNQDTGEALLGKKASFLVFLVSDTLALFFSMLVLICLTWSMVFETSKSLLLVDRSMVLLRISLNCTLLAFMTGVYIVMAPKSLWVAIVIIVVISLLIIISIDKNFLYDIMNKFPAAKRECKDPLHLVELGYKTQDEMDSLLSHHSKHNSNQSNKSSSRSSRKTSSQSSDDEGSNDESSDDEVSADEGSNDEVSKLSNHDNEQDRLLSPGKSSNQDCKSVNSLPNEDLKEKK</sequence>
<proteinExistence type="predicted"/>
<dbReference type="AlphaFoldDB" id="A0A803LYD5"/>
<dbReference type="Gene3D" id="1.25.40.20">
    <property type="entry name" value="Ankyrin repeat-containing domain"/>
    <property type="match status" value="3"/>
</dbReference>
<dbReference type="PANTHER" id="PTHR24186">
    <property type="entry name" value="PROTEIN PHOSPHATASE 1 REGULATORY SUBUNIT"/>
    <property type="match status" value="1"/>
</dbReference>
<feature type="compositionally biased region" description="Polar residues" evidence="7">
    <location>
        <begin position="1054"/>
        <end position="1068"/>
    </location>
</feature>
<feature type="region of interest" description="Disordered" evidence="7">
    <location>
        <begin position="987"/>
        <end position="1076"/>
    </location>
</feature>
<dbReference type="OrthoDB" id="10040922at2759"/>
<evidence type="ECO:0000256" key="6">
    <source>
        <dbReference type="ARBA" id="ARBA00023136"/>
    </source>
</evidence>
<dbReference type="SMART" id="SM00248">
    <property type="entry name" value="ANK"/>
    <property type="match status" value="9"/>
</dbReference>
<feature type="transmembrane region" description="Helical" evidence="8">
    <location>
        <begin position="822"/>
        <end position="841"/>
    </location>
</feature>
<dbReference type="GO" id="GO:0005886">
    <property type="term" value="C:plasma membrane"/>
    <property type="evidence" value="ECO:0007669"/>
    <property type="project" value="TreeGrafter"/>
</dbReference>
<feature type="compositionally biased region" description="Low complexity" evidence="7">
    <location>
        <begin position="993"/>
        <end position="1012"/>
    </location>
</feature>
<keyword evidence="2 8" id="KW-0812">Transmembrane</keyword>
<evidence type="ECO:0000256" key="3">
    <source>
        <dbReference type="ARBA" id="ARBA00022737"/>
    </source>
</evidence>
<dbReference type="InterPro" id="IPR036770">
    <property type="entry name" value="Ankyrin_rpt-contain_sf"/>
</dbReference>
<dbReference type="Pfam" id="PF13962">
    <property type="entry name" value="PGG"/>
    <property type="match status" value="1"/>
</dbReference>
<organism evidence="10 11">
    <name type="scientific">Chenopodium quinoa</name>
    <name type="common">Quinoa</name>
    <dbReference type="NCBI Taxonomy" id="63459"/>
    <lineage>
        <taxon>Eukaryota</taxon>
        <taxon>Viridiplantae</taxon>
        <taxon>Streptophyta</taxon>
        <taxon>Embryophyta</taxon>
        <taxon>Tracheophyta</taxon>
        <taxon>Spermatophyta</taxon>
        <taxon>Magnoliopsida</taxon>
        <taxon>eudicotyledons</taxon>
        <taxon>Gunneridae</taxon>
        <taxon>Pentapetalae</taxon>
        <taxon>Caryophyllales</taxon>
        <taxon>Chenopodiaceae</taxon>
        <taxon>Chenopodioideae</taxon>
        <taxon>Atripliceae</taxon>
        <taxon>Chenopodium</taxon>
    </lineage>
</organism>
<dbReference type="Pfam" id="PF00023">
    <property type="entry name" value="Ank"/>
    <property type="match status" value="1"/>
</dbReference>
<dbReference type="SUPFAM" id="SSF48403">
    <property type="entry name" value="Ankyrin repeat"/>
    <property type="match status" value="3"/>
</dbReference>
<dbReference type="KEGG" id="cqi:110720991"/>
<accession>A0A803LYD5</accession>
<dbReference type="Gramene" id="AUR62020486-RA">
    <property type="protein sequence ID" value="AUR62020486-RA:cds"/>
    <property type="gene ID" value="AUR62020486"/>
</dbReference>
<keyword evidence="6 8" id="KW-0472">Membrane</keyword>
<reference evidence="10" key="2">
    <citation type="submission" date="2021-03" db="UniProtKB">
        <authorList>
            <consortium name="EnsemblPlants"/>
        </authorList>
    </citation>
    <scope>IDENTIFICATION</scope>
</reference>
<dbReference type="InterPro" id="IPR002110">
    <property type="entry name" value="Ankyrin_rpt"/>
</dbReference>
<gene>
    <name evidence="10" type="primary">LOC110720991</name>
</gene>
<dbReference type="RefSeq" id="XP_021755804.1">
    <property type="nucleotide sequence ID" value="XM_021900112.1"/>
</dbReference>
<name>A0A803LYD5_CHEQI</name>
<evidence type="ECO:0000256" key="8">
    <source>
        <dbReference type="SAM" id="Phobius"/>
    </source>
</evidence>
<comment type="subcellular location">
    <subcellularLocation>
        <location evidence="1">Membrane</location>
        <topology evidence="1">Multi-pass membrane protein</topology>
    </subcellularLocation>
</comment>
<evidence type="ECO:0000256" key="5">
    <source>
        <dbReference type="ARBA" id="ARBA00023043"/>
    </source>
</evidence>
<keyword evidence="4 8" id="KW-1133">Transmembrane helix</keyword>
<dbReference type="GeneID" id="110720991"/>